<dbReference type="EMBL" id="CAKMRJ010003334">
    <property type="protein sequence ID" value="CAH1430870.1"/>
    <property type="molecule type" value="Genomic_DNA"/>
</dbReference>
<keyword evidence="3" id="KW-1185">Reference proteome</keyword>
<gene>
    <name evidence="2" type="ORF">LVIROSA_LOCUS17616</name>
</gene>
<dbReference type="Proteomes" id="UP001157418">
    <property type="component" value="Unassembled WGS sequence"/>
</dbReference>
<reference evidence="2 3" key="1">
    <citation type="submission" date="2022-01" db="EMBL/GenBank/DDBJ databases">
        <authorList>
            <person name="Xiong W."/>
            <person name="Schranz E."/>
        </authorList>
    </citation>
    <scope>NUCLEOTIDE SEQUENCE [LARGE SCALE GENOMIC DNA]</scope>
</reference>
<organism evidence="2 3">
    <name type="scientific">Lactuca virosa</name>
    <dbReference type="NCBI Taxonomy" id="75947"/>
    <lineage>
        <taxon>Eukaryota</taxon>
        <taxon>Viridiplantae</taxon>
        <taxon>Streptophyta</taxon>
        <taxon>Embryophyta</taxon>
        <taxon>Tracheophyta</taxon>
        <taxon>Spermatophyta</taxon>
        <taxon>Magnoliopsida</taxon>
        <taxon>eudicotyledons</taxon>
        <taxon>Gunneridae</taxon>
        <taxon>Pentapetalae</taxon>
        <taxon>asterids</taxon>
        <taxon>campanulids</taxon>
        <taxon>Asterales</taxon>
        <taxon>Asteraceae</taxon>
        <taxon>Cichorioideae</taxon>
        <taxon>Cichorieae</taxon>
        <taxon>Lactucinae</taxon>
        <taxon>Lactuca</taxon>
    </lineage>
</organism>
<name>A0AAU9MVG9_9ASTR</name>
<feature type="region of interest" description="Disordered" evidence="1">
    <location>
        <begin position="63"/>
        <end position="82"/>
    </location>
</feature>
<protein>
    <submittedName>
        <fullName evidence="2">Uncharacterized protein</fullName>
    </submittedName>
</protein>
<dbReference type="AlphaFoldDB" id="A0AAU9MVG9"/>
<evidence type="ECO:0000256" key="1">
    <source>
        <dbReference type="SAM" id="MobiDB-lite"/>
    </source>
</evidence>
<comment type="caution">
    <text evidence="2">The sequence shown here is derived from an EMBL/GenBank/DDBJ whole genome shotgun (WGS) entry which is preliminary data.</text>
</comment>
<sequence length="217" mass="25057">MNVKVRTKRKHVDFALLSFSLLLFSFFLVHTISPTATSRLCLRSATISDLQPAGHFLRQRRRLRHHRRQQRPPAPPKSSTQHTFSLRLLRRVPLEHHFIRHQIFEGGHLTLKLRHGHIFCNSEQLYSVLNGGDTETCYTPSVLRNSKILSALNPGSFASTSIEINTPGEGKQHGRISYLREDKDFLEIASRINENKTFNNKQVWNHELIKKKFSIGC</sequence>
<evidence type="ECO:0000313" key="3">
    <source>
        <dbReference type="Proteomes" id="UP001157418"/>
    </source>
</evidence>
<accession>A0AAU9MVG9</accession>
<proteinExistence type="predicted"/>
<evidence type="ECO:0000313" key="2">
    <source>
        <dbReference type="EMBL" id="CAH1430870.1"/>
    </source>
</evidence>